<comment type="caution">
    <text evidence="1">The sequence shown here is derived from an EMBL/GenBank/DDBJ whole genome shotgun (WGS) entry which is preliminary data.</text>
</comment>
<evidence type="ECO:0000313" key="1">
    <source>
        <dbReference type="EMBL" id="OAO17804.1"/>
    </source>
</evidence>
<dbReference type="OrthoDB" id="10263384at2759"/>
<dbReference type="InterPro" id="IPR014752">
    <property type="entry name" value="Arrestin-like_C"/>
</dbReference>
<reference evidence="1 2" key="1">
    <citation type="submission" date="2016-05" db="EMBL/GenBank/DDBJ databases">
        <title>Nuclear genome of Blastocystis sp. subtype 1 NandII.</title>
        <authorList>
            <person name="Gentekaki E."/>
            <person name="Curtis B."/>
            <person name="Stairs C."/>
            <person name="Eme L."/>
            <person name="Herman E."/>
            <person name="Klimes V."/>
            <person name="Arias M.C."/>
            <person name="Elias M."/>
            <person name="Hilliou F."/>
            <person name="Klute M."/>
            <person name="Malik S.-B."/>
            <person name="Pightling A."/>
            <person name="Rachubinski R."/>
            <person name="Salas D."/>
            <person name="Schlacht A."/>
            <person name="Suga H."/>
            <person name="Archibald J."/>
            <person name="Ball S.G."/>
            <person name="Clark G."/>
            <person name="Dacks J."/>
            <person name="Van Der Giezen M."/>
            <person name="Tsaousis A."/>
            <person name="Roger A."/>
        </authorList>
    </citation>
    <scope>NUCLEOTIDE SEQUENCE [LARGE SCALE GENOMIC DNA]</scope>
    <source>
        <strain evidence="2">ATCC 50177 / NandII</strain>
    </source>
</reference>
<dbReference type="EMBL" id="LXWW01000017">
    <property type="protein sequence ID" value="OAO17804.1"/>
    <property type="molecule type" value="Genomic_DNA"/>
</dbReference>
<sequence length="284" mass="32211">MRLSLSLDREVFNSTISGYVEVSRLDCLQSNAPHHGKVRCSGIAILNAHMGFFSKRKVTFYEVEKDIDLSDGGRSPFSFSVPSVIEETNIALPDSYFGYGIITYYEITAYCRSCFHTSKTTKVAIVKREQNLQQKVVDTFLSKSNINDYDGLLCASSTDFVPEVHISCHLDSENLQMRDCISGTIKVDQCNMAIKNISVGIVQNESMVIHGEKRSLQLVRDTIEIATGDCPRKKDIQFVFYPNTEGLANDYASNDMQLSFSFRVKVCFENQFFCIKYIPIHFTW</sequence>
<proteinExistence type="predicted"/>
<keyword evidence="2" id="KW-1185">Reference proteome</keyword>
<protein>
    <recommendedName>
        <fullName evidence="3">Arrestin-like N-terminal domain-containing protein</fullName>
    </recommendedName>
</protein>
<dbReference type="Proteomes" id="UP000078348">
    <property type="component" value="Unassembled WGS sequence"/>
</dbReference>
<dbReference type="AlphaFoldDB" id="A0A196SPS1"/>
<accession>A0A196SPS1</accession>
<evidence type="ECO:0000313" key="2">
    <source>
        <dbReference type="Proteomes" id="UP000078348"/>
    </source>
</evidence>
<name>A0A196SPS1_BLAHN</name>
<dbReference type="Gene3D" id="2.60.40.640">
    <property type="match status" value="1"/>
</dbReference>
<evidence type="ECO:0008006" key="3">
    <source>
        <dbReference type="Google" id="ProtNLM"/>
    </source>
</evidence>
<organism evidence="1 2">
    <name type="scientific">Blastocystis sp. subtype 1 (strain ATCC 50177 / NandII)</name>
    <dbReference type="NCBI Taxonomy" id="478820"/>
    <lineage>
        <taxon>Eukaryota</taxon>
        <taxon>Sar</taxon>
        <taxon>Stramenopiles</taxon>
        <taxon>Bigyra</taxon>
        <taxon>Opalozoa</taxon>
        <taxon>Opalinata</taxon>
        <taxon>Blastocystidae</taxon>
        <taxon>Blastocystis</taxon>
    </lineage>
</organism>
<gene>
    <name evidence="1" type="ORF">AV274_0481</name>
</gene>